<evidence type="ECO:0000313" key="3">
    <source>
        <dbReference type="Proteomes" id="UP000000263"/>
    </source>
</evidence>
<dbReference type="InterPro" id="IPR024191">
    <property type="entry name" value="Peptidase_M61"/>
</dbReference>
<dbReference type="Pfam" id="PF17899">
    <property type="entry name" value="Peptidase_M61_N"/>
    <property type="match status" value="1"/>
</dbReference>
<dbReference type="InterPro" id="IPR036034">
    <property type="entry name" value="PDZ_sf"/>
</dbReference>
<accession>A7NNU4</accession>
<dbReference type="AlphaFoldDB" id="A7NNU4"/>
<protein>
    <submittedName>
        <fullName evidence="2">Peptidase M61 domain protein</fullName>
    </submittedName>
</protein>
<dbReference type="EMBL" id="CP000804">
    <property type="protein sequence ID" value="ABU59238.1"/>
    <property type="molecule type" value="Genomic_DNA"/>
</dbReference>
<keyword evidence="3" id="KW-1185">Reference proteome</keyword>
<dbReference type="InterPro" id="IPR007963">
    <property type="entry name" value="Peptidase_M61_catalytic"/>
</dbReference>
<dbReference type="SUPFAM" id="SSF55486">
    <property type="entry name" value="Metalloproteases ('zincins'), catalytic domain"/>
    <property type="match status" value="1"/>
</dbReference>
<dbReference type="Gene3D" id="2.60.40.3650">
    <property type="match status" value="1"/>
</dbReference>
<dbReference type="OrthoDB" id="9778516at2"/>
<dbReference type="InterPro" id="IPR001478">
    <property type="entry name" value="PDZ"/>
</dbReference>
<gene>
    <name evidence="2" type="ordered locus">Rcas_3184</name>
</gene>
<dbReference type="Pfam" id="PF05299">
    <property type="entry name" value="Peptidase_M61"/>
    <property type="match status" value="1"/>
</dbReference>
<name>A7NNU4_ROSCS</name>
<dbReference type="PIRSF" id="PIRSF016493">
    <property type="entry name" value="Glycyl_aminpptds"/>
    <property type="match status" value="1"/>
</dbReference>
<dbReference type="InterPro" id="IPR027268">
    <property type="entry name" value="Peptidase_M4/M1_CTD_sf"/>
</dbReference>
<dbReference type="InterPro" id="IPR040756">
    <property type="entry name" value="Peptidase_M61_N"/>
</dbReference>
<reference evidence="2 3" key="1">
    <citation type="submission" date="2007-08" db="EMBL/GenBank/DDBJ databases">
        <title>Complete sequence of Roseiflexus castenholzii DSM 13941.</title>
        <authorList>
            <consortium name="US DOE Joint Genome Institute"/>
            <person name="Copeland A."/>
            <person name="Lucas S."/>
            <person name="Lapidus A."/>
            <person name="Barry K."/>
            <person name="Glavina del Rio T."/>
            <person name="Dalin E."/>
            <person name="Tice H."/>
            <person name="Pitluck S."/>
            <person name="Thompson L.S."/>
            <person name="Brettin T."/>
            <person name="Bruce D."/>
            <person name="Detter J.C."/>
            <person name="Han C."/>
            <person name="Tapia R."/>
            <person name="Schmutz J."/>
            <person name="Larimer F."/>
            <person name="Land M."/>
            <person name="Hauser L."/>
            <person name="Kyrpides N."/>
            <person name="Mikhailova N."/>
            <person name="Bryant D.A."/>
            <person name="Hanada S."/>
            <person name="Tsukatani Y."/>
            <person name="Richardson P."/>
        </authorList>
    </citation>
    <scope>NUCLEOTIDE SEQUENCE [LARGE SCALE GENOMIC DNA]</scope>
    <source>
        <strain evidence="3">DSM 13941 / HLO8</strain>
    </source>
</reference>
<evidence type="ECO:0000259" key="1">
    <source>
        <dbReference type="PROSITE" id="PS50106"/>
    </source>
</evidence>
<dbReference type="Gene3D" id="2.30.42.10">
    <property type="match status" value="1"/>
</dbReference>
<evidence type="ECO:0000313" key="2">
    <source>
        <dbReference type="EMBL" id="ABU59238.1"/>
    </source>
</evidence>
<dbReference type="Gene3D" id="1.10.390.10">
    <property type="entry name" value="Neutral Protease Domain 2"/>
    <property type="match status" value="1"/>
</dbReference>
<dbReference type="KEGG" id="rca:Rcas_3184"/>
<organism evidence="2 3">
    <name type="scientific">Roseiflexus castenholzii (strain DSM 13941 / HLO8)</name>
    <dbReference type="NCBI Taxonomy" id="383372"/>
    <lineage>
        <taxon>Bacteria</taxon>
        <taxon>Bacillati</taxon>
        <taxon>Chloroflexota</taxon>
        <taxon>Chloroflexia</taxon>
        <taxon>Chloroflexales</taxon>
        <taxon>Roseiflexineae</taxon>
        <taxon>Roseiflexaceae</taxon>
        <taxon>Roseiflexus</taxon>
    </lineage>
</organism>
<dbReference type="PROSITE" id="PS50106">
    <property type="entry name" value="PDZ"/>
    <property type="match status" value="1"/>
</dbReference>
<dbReference type="HOGENOM" id="CLU_022755_0_1_0"/>
<dbReference type="eggNOG" id="COG3975">
    <property type="taxonomic scope" value="Bacteria"/>
</dbReference>
<dbReference type="RefSeq" id="WP_012121662.1">
    <property type="nucleotide sequence ID" value="NC_009767.1"/>
</dbReference>
<feature type="domain" description="PDZ" evidence="1">
    <location>
        <begin position="479"/>
        <end position="560"/>
    </location>
</feature>
<dbReference type="SUPFAM" id="SSF50156">
    <property type="entry name" value="PDZ domain-like"/>
    <property type="match status" value="1"/>
</dbReference>
<dbReference type="Proteomes" id="UP000000263">
    <property type="component" value="Chromosome"/>
</dbReference>
<proteinExistence type="predicted"/>
<sequence>MPLVYSISMLRPHTHLYDVTLDIPSVDGPTLDLALPAWTPGSYLIRDYARHVQQFAAANDRGEPLPWQKIDKTTWRIMASNARSVRVTYQVYAFDLSVRTSHLDGTHGYFNPSNLCMYRCGHLHEPCVVHVQTPLEWRVTTGLERIDGAGERTGWATFRANDYDELVDSPFECGTHRLLTFEVDGIPHEIALWGRGNEDERQILADTRTIVETTRAMFGGLPYQRYVFIVHLVDGEYGGLEHRNSVSNIVDRWGFRPARSYERFLALTAHEFFHVWNVKRIRPAPLGPFDYARENYTRQLWVMEGITSYYDHLILLRAGLISRERYLETLADDIKLLQSQPGRALQSLEQSSFDAWIKFYRPDENGPNSSVSYYLKGSLVALLLDLEIRRRTGGARSLDDVMRYLYAEYAGDQVHDLYSGAFAKRPGFDDDDGFCRAVEAVAGEEGGAYRALLARAVASTDELEYDRAFDAVGLRLVWGHSLEKENDHLPAWHGLRLKTDHGRLKVSVVLAGGPGESAGIYAGDELIALDGVRIDEERLKARLAERKPGDTVLFSLFRRDDLLHIPLQLTESPPDTLTITPVESPTEEQQRLLDGWLNVAR</sequence>
<dbReference type="SMART" id="SM00228">
    <property type="entry name" value="PDZ"/>
    <property type="match status" value="1"/>
</dbReference>